<organism evidence="2 3">
    <name type="scientific">Schistosoma margrebowiei</name>
    <dbReference type="NCBI Taxonomy" id="48269"/>
    <lineage>
        <taxon>Eukaryota</taxon>
        <taxon>Metazoa</taxon>
        <taxon>Spiralia</taxon>
        <taxon>Lophotrochozoa</taxon>
        <taxon>Platyhelminthes</taxon>
        <taxon>Trematoda</taxon>
        <taxon>Digenea</taxon>
        <taxon>Strigeidida</taxon>
        <taxon>Schistosomatoidea</taxon>
        <taxon>Schistosomatidae</taxon>
        <taxon>Schistosoma</taxon>
    </lineage>
</organism>
<feature type="region of interest" description="Disordered" evidence="1">
    <location>
        <begin position="1"/>
        <end position="20"/>
    </location>
</feature>
<name>A0A183MKK8_9TREM</name>
<reference evidence="2 3" key="1">
    <citation type="submission" date="2018-11" db="EMBL/GenBank/DDBJ databases">
        <authorList>
            <consortium name="Pathogen Informatics"/>
        </authorList>
    </citation>
    <scope>NUCLEOTIDE SEQUENCE [LARGE SCALE GENOMIC DNA]</scope>
    <source>
        <strain evidence="2 3">Zambia</strain>
    </source>
</reference>
<dbReference type="Proteomes" id="UP000277204">
    <property type="component" value="Unassembled WGS sequence"/>
</dbReference>
<accession>A0A183MKK8</accession>
<evidence type="ECO:0000313" key="3">
    <source>
        <dbReference type="Proteomes" id="UP000277204"/>
    </source>
</evidence>
<gene>
    <name evidence="2" type="ORF">SMRZ_LOCUS16583</name>
</gene>
<sequence>MSPRVSNHRLRKSRGPQPSSLHLPAWLRLAICPRMPWYGREWGESALPLEILSHGRAYTASAREVLLIAFSWRGCCLRK</sequence>
<evidence type="ECO:0000256" key="1">
    <source>
        <dbReference type="SAM" id="MobiDB-lite"/>
    </source>
</evidence>
<evidence type="ECO:0000313" key="2">
    <source>
        <dbReference type="EMBL" id="VDP21401.1"/>
    </source>
</evidence>
<dbReference type="EMBL" id="UZAI01017175">
    <property type="protein sequence ID" value="VDP21401.1"/>
    <property type="molecule type" value="Genomic_DNA"/>
</dbReference>
<proteinExistence type="predicted"/>
<keyword evidence="3" id="KW-1185">Reference proteome</keyword>
<dbReference type="AlphaFoldDB" id="A0A183MKK8"/>
<feature type="compositionally biased region" description="Basic residues" evidence="1">
    <location>
        <begin position="1"/>
        <end position="14"/>
    </location>
</feature>
<protein>
    <submittedName>
        <fullName evidence="2">Uncharacterized protein</fullName>
    </submittedName>
</protein>